<feature type="coiled-coil region" evidence="1">
    <location>
        <begin position="219"/>
        <end position="278"/>
    </location>
</feature>
<gene>
    <name evidence="3" type="ORF">RG298_002086</name>
</gene>
<evidence type="ECO:0000313" key="3">
    <source>
        <dbReference type="EMBL" id="EMJ5134354.1"/>
    </source>
</evidence>
<comment type="caution">
    <text evidence="3">The sequence shown here is derived from an EMBL/GenBank/DDBJ whole genome shotgun (WGS) entry which is preliminary data.</text>
</comment>
<dbReference type="AlphaFoldDB" id="A0AAI9DC27"/>
<feature type="coiled-coil region" evidence="1">
    <location>
        <begin position="130"/>
        <end position="185"/>
    </location>
</feature>
<evidence type="ECO:0000256" key="1">
    <source>
        <dbReference type="SAM" id="Coils"/>
    </source>
</evidence>
<name>A0AAI9DC27_PROST</name>
<evidence type="ECO:0000256" key="2">
    <source>
        <dbReference type="SAM" id="MobiDB-lite"/>
    </source>
</evidence>
<proteinExistence type="predicted"/>
<keyword evidence="1" id="KW-0175">Coiled coil</keyword>
<feature type="coiled-coil region" evidence="1">
    <location>
        <begin position="348"/>
        <end position="445"/>
    </location>
</feature>
<reference evidence="3" key="1">
    <citation type="submission" date="2024-02" db="EMBL/GenBank/DDBJ databases">
        <authorList>
            <consortium name="Clinical and Environmental Microbiology Branch: Whole genome sequencing antimicrobial resistance pathogens in the healthcare setting"/>
        </authorList>
    </citation>
    <scope>NUCLEOTIDE SEQUENCE</scope>
    <source>
        <strain evidence="3">2021GO-0154</strain>
    </source>
</reference>
<sequence length="1041" mass="113168">MSESQSAGGIHYDVSMDIKELLVGEKQVNKVMDNVEKSTDKATDSLNRLDKTASQVATAMKMPELNKLSRDMAQLSGKIGANSLATEKAMQTNSKFTGVLSTVSGTIGAGYIGNVGSATETLIKHTMAAIDATAEEVKNAEAMRKQAQAYQAEASQLVLSTQEKRKAAEEAIKLAQSELEVAEALADKKTAHIESMEVLQKEQQYQLKQAELAHQTIGNEKTLAEVVKARSAVQRTQNQIEKQSNAIAQEVWRAEDKVKAAKEAHKKASIELTQAELLEKEAKITSAAADDAATAAKNRATAATKAQAVAMNGLRSVMALFGGPSGILLLAAAGVYALYQAMSNNTSIDDYKRKIDEAVQKIGELTQEQAKALANDAKIVIKSDTKSLDLVAQKIKIIEAELRQISEDPVKWYESNNFKDAEVEAGKLREKLENLKSEYVTLSGAIDDTVDKQDKFNKAAEAGPVPRGDAAKSAKLLRSEYNALSDQQEILNELFTNGAQAAELMAYKLNLENKYAEQGVAITDDIRRSIDDAVASKKQLMETQGAANLKQQLDSIKTNVEALKIEYQQGAEAAAVFRAEQFLSKQDGLDPKLAKEYIEGIKQQYEWQGKVNTKNKESSSSLKNSKKDMEQVTNAIQRQRDEIERLNKGYEEGSKKLAQYDAGKALGDKASPEQIAEAERLAGELYDIQQRLADKRAALEANATATAEKLKSDEIEQLDRQLKANLVTEEQYQKRRAEINAEYSRKIAEENAKSVITPTQEMAGQLDPVQRLANENAQKLALIQEYVNQKVLTEEQGLALMNAANREYEQSRFDAMWGLWKGQNDLNNLMGTAIDSLSSGTATAVSAMLSGTQSTGDAMRNLANTALNAMIQQLMQMAVQALITRTILGTFMGGLGAIPNIASVASSVTSLSNIGGMGMPTDFRSYGGGRYNGGSVNPNNYYRFGEGGKPEILQTNSGKNYLLPGEGGRVISNKDLQGGGGSGVSLQVIIENHVSNAMVEPRMERGLNGDDVARIIIKDMNEKGPIHRSVINNTTAGPKIN</sequence>
<accession>A0AAI9DC27</accession>
<evidence type="ECO:0008006" key="4">
    <source>
        <dbReference type="Google" id="ProtNLM"/>
    </source>
</evidence>
<feature type="region of interest" description="Disordered" evidence="2">
    <location>
        <begin position="612"/>
        <end position="632"/>
    </location>
</feature>
<dbReference type="EMBL" id="ABMABF030000006">
    <property type="protein sequence ID" value="EMJ5134354.1"/>
    <property type="molecule type" value="Genomic_DNA"/>
</dbReference>
<organism evidence="3">
    <name type="scientific">Providencia stuartii</name>
    <dbReference type="NCBI Taxonomy" id="588"/>
    <lineage>
        <taxon>Bacteria</taxon>
        <taxon>Pseudomonadati</taxon>
        <taxon>Pseudomonadota</taxon>
        <taxon>Gammaproteobacteria</taxon>
        <taxon>Enterobacterales</taxon>
        <taxon>Morganellaceae</taxon>
        <taxon>Providencia</taxon>
    </lineage>
</organism>
<protein>
    <recommendedName>
        <fullName evidence="4">Phage-related minor tail protein</fullName>
    </recommendedName>
</protein>